<keyword evidence="2" id="KW-1185">Reference proteome</keyword>
<evidence type="ECO:0000313" key="1">
    <source>
        <dbReference type="EMBL" id="RWZ78529.1"/>
    </source>
</evidence>
<organism evidence="1 2">
    <name type="scientific">Candidatus Microsaccharimonas sossegonensis</name>
    <dbReference type="NCBI Taxonomy" id="2506948"/>
    <lineage>
        <taxon>Bacteria</taxon>
        <taxon>Candidatus Saccharimonadota</taxon>
        <taxon>Candidatus Saccharimonadia</taxon>
        <taxon>Candidatus Saccharimonadales</taxon>
        <taxon>Candidatus Saccharimonadaceae</taxon>
        <taxon>Candidatus Microsaccharimonas</taxon>
    </lineage>
</organism>
<comment type="caution">
    <text evidence="1">The sequence shown here is derived from an EMBL/GenBank/DDBJ whole genome shotgun (WGS) entry which is preliminary data.</text>
</comment>
<sequence>MEQSLHTSEINEDDMYKTVEYEDGGSSAIVVNTVGATVDLKDGDHKYLKSPERNPAQEILISGYTEGGEKVKLVIDGNYAVAFGVDKDGKQFAEVSHTQPEDLAALRQPIKIGQPAEAWNGMIVTSVAAQYKSDGGGATEKLDQQNPFSIAERLVQRAKRAK</sequence>
<accession>A0A4Q0AHS8</accession>
<gene>
    <name evidence="1" type="ORF">EOT05_02140</name>
</gene>
<name>A0A4Q0AHS8_9BACT</name>
<dbReference type="AlphaFoldDB" id="A0A4Q0AHS8"/>
<dbReference type="EMBL" id="SCKX01000001">
    <property type="protein sequence ID" value="RWZ78529.1"/>
    <property type="molecule type" value="Genomic_DNA"/>
</dbReference>
<protein>
    <submittedName>
        <fullName evidence="1">Uncharacterized protein</fullName>
    </submittedName>
</protein>
<evidence type="ECO:0000313" key="2">
    <source>
        <dbReference type="Proteomes" id="UP000289257"/>
    </source>
</evidence>
<proteinExistence type="predicted"/>
<dbReference type="Proteomes" id="UP000289257">
    <property type="component" value="Unassembled WGS sequence"/>
</dbReference>
<reference evidence="1" key="1">
    <citation type="submission" date="2019-01" db="EMBL/GenBank/DDBJ databases">
        <title>Genomic signatures and co-occurrence patterns of the ultra-small Saccharimodia (Patescibacteria phylum) suggest a symbiotic lifestyle.</title>
        <authorList>
            <person name="Lemos L."/>
            <person name="Medeiros J."/>
            <person name="Andreote F."/>
            <person name="Fernandes G."/>
            <person name="Varani A."/>
            <person name="Oliveira G."/>
            <person name="Pylro V."/>
        </authorList>
    </citation>
    <scope>NUCLEOTIDE SEQUENCE [LARGE SCALE GENOMIC DNA]</scope>
    <source>
        <strain evidence="1">AMD02</strain>
    </source>
</reference>